<dbReference type="Pfam" id="PF07714">
    <property type="entry name" value="PK_Tyr_Ser-Thr"/>
    <property type="match status" value="1"/>
</dbReference>
<dbReference type="InterPro" id="IPR011009">
    <property type="entry name" value="Kinase-like_dom_sf"/>
</dbReference>
<keyword evidence="4" id="KW-1185">Reference proteome</keyword>
<feature type="compositionally biased region" description="Polar residues" evidence="1">
    <location>
        <begin position="710"/>
        <end position="722"/>
    </location>
</feature>
<dbReference type="InterPro" id="IPR000719">
    <property type="entry name" value="Prot_kinase_dom"/>
</dbReference>
<accession>A0A4S4MQR4</accession>
<feature type="compositionally biased region" description="Basic and acidic residues" evidence="1">
    <location>
        <begin position="552"/>
        <end position="570"/>
    </location>
</feature>
<feature type="compositionally biased region" description="Acidic residues" evidence="1">
    <location>
        <begin position="578"/>
        <end position="592"/>
    </location>
</feature>
<name>A0A4S4MQR4_9APHY</name>
<dbReference type="GO" id="GO:0004674">
    <property type="term" value="F:protein serine/threonine kinase activity"/>
    <property type="evidence" value="ECO:0007669"/>
    <property type="project" value="TreeGrafter"/>
</dbReference>
<dbReference type="Gene3D" id="1.10.510.10">
    <property type="entry name" value="Transferase(Phosphotransferase) domain 1"/>
    <property type="match status" value="1"/>
</dbReference>
<organism evidence="3 4">
    <name type="scientific">Antrodiella citrinella</name>
    <dbReference type="NCBI Taxonomy" id="2447956"/>
    <lineage>
        <taxon>Eukaryota</taxon>
        <taxon>Fungi</taxon>
        <taxon>Dikarya</taxon>
        <taxon>Basidiomycota</taxon>
        <taxon>Agaricomycotina</taxon>
        <taxon>Agaricomycetes</taxon>
        <taxon>Polyporales</taxon>
        <taxon>Steccherinaceae</taxon>
        <taxon>Antrodiella</taxon>
    </lineage>
</organism>
<feature type="domain" description="Protein kinase" evidence="2">
    <location>
        <begin position="130"/>
        <end position="417"/>
    </location>
</feature>
<dbReference type="PANTHER" id="PTHR44329">
    <property type="entry name" value="SERINE/THREONINE-PROTEIN KINASE TNNI3K-RELATED"/>
    <property type="match status" value="1"/>
</dbReference>
<feature type="compositionally biased region" description="Polar residues" evidence="1">
    <location>
        <begin position="685"/>
        <end position="696"/>
    </location>
</feature>
<evidence type="ECO:0000259" key="2">
    <source>
        <dbReference type="PROSITE" id="PS50011"/>
    </source>
</evidence>
<feature type="compositionally biased region" description="Polar residues" evidence="1">
    <location>
        <begin position="821"/>
        <end position="830"/>
    </location>
</feature>
<dbReference type="PROSITE" id="PS50011">
    <property type="entry name" value="PROTEIN_KINASE_DOM"/>
    <property type="match status" value="1"/>
</dbReference>
<dbReference type="EMBL" id="SGPM01000177">
    <property type="protein sequence ID" value="THH28464.1"/>
    <property type="molecule type" value="Genomic_DNA"/>
</dbReference>
<dbReference type="OrthoDB" id="535945at2759"/>
<comment type="caution">
    <text evidence="3">The sequence shown here is derived from an EMBL/GenBank/DDBJ whole genome shotgun (WGS) entry which is preliminary data.</text>
</comment>
<gene>
    <name evidence="3" type="ORF">EUX98_g5719</name>
</gene>
<dbReference type="InterPro" id="IPR051681">
    <property type="entry name" value="Ser/Thr_Kinases-Pseudokinases"/>
</dbReference>
<sequence length="919" mass="102439">MSVYCRRSTHLSISRRAFTDILQMQPLQPPGALPSAPQMHRGYSLPAKDINEIHSLIDRALKSKDERWRLLDLPIAEAQVALDEIWEDLGSAGEGPNTYSYRNALLRLAFKVAYHFDFLPSALFLTDVVRTETENRGAGGFADVFYGTYQKRADEIVTVAIKRVRIYDVTQEDQRTKRKRAFFRESMLWRHLFHRHILPCLGVSQELFNKSAMCIILPWKAKGSIRHYLTEIKKYGDLPGKVLADTINEWLFQISVGLAYLHEEGIIHGDLHGGNVLVNDDATICLTDFGMALIAEASGYNYASAHGGGAVYWQAPEVIDHEAFGLPSSRPTFASDVYSFACTCIELYTGLAPFSDLTLVQYSRRILNGLRPPRPQLYDGTAVPDAIWEVIKACWTNRAEARPHSDQVARTLNRATLMASQSLGRYRLPATDLVSRLHAAFTRRRDTVVRSNGRAYIHYDQFQATILDFLDNLKSDIAGILDTEELVLWLSTMPLVYRAPAQRVDPPSLLRWITVIPCFLPPHGTELPAQFWPKFYHIESFDSTSGVLTSGDTRRDDPISRIPSARELEKIPASNESSDSESDDADNGDSDGGDSNIANRSDSGDSDSDGELGTSSHPPLANATAGLNSSTHPQTAQPDRSSFVGGIRSELRPSHDPARLERSYEIAPQVRRSTKPLNPAPGRTDYQQFPTAQQYPTPLPLLPDRKRSAPPSTSQPPSNLNAETDPRGRKDQASKQHDRFTPPVVEVDEPGSIVQEPIRSQGPSWTRWRPVPPEEPPSSRVTPPNDPSGIPHRSRPQDVPDRQQRPSASAQRLKPLETSPALMQSKSSTGARGLRGQELDVDTSPNLKPIPRWYMPPAPSSSKLRPRTTADVAESNRKLPVPPPQAEQLSANEEIFQDLIALRREQSLVVHSSLSMTIR</sequence>
<evidence type="ECO:0000313" key="4">
    <source>
        <dbReference type="Proteomes" id="UP000308730"/>
    </source>
</evidence>
<reference evidence="3 4" key="1">
    <citation type="submission" date="2019-02" db="EMBL/GenBank/DDBJ databases">
        <title>Genome sequencing of the rare red list fungi Antrodiella citrinella (Flaviporus citrinellus).</title>
        <authorList>
            <person name="Buettner E."/>
            <person name="Kellner H."/>
        </authorList>
    </citation>
    <scope>NUCLEOTIDE SEQUENCE [LARGE SCALE GENOMIC DNA]</scope>
    <source>
        <strain evidence="3 4">DSM 108506</strain>
    </source>
</reference>
<feature type="compositionally biased region" description="Polar residues" evidence="1">
    <location>
        <begin position="625"/>
        <end position="640"/>
    </location>
</feature>
<dbReference type="SUPFAM" id="SSF56112">
    <property type="entry name" value="Protein kinase-like (PK-like)"/>
    <property type="match status" value="1"/>
</dbReference>
<protein>
    <recommendedName>
        <fullName evidence="2">Protein kinase domain-containing protein</fullName>
    </recommendedName>
</protein>
<dbReference type="AlphaFoldDB" id="A0A4S4MQR4"/>
<dbReference type="InterPro" id="IPR001245">
    <property type="entry name" value="Ser-Thr/Tyr_kinase_cat_dom"/>
</dbReference>
<dbReference type="GO" id="GO:0005524">
    <property type="term" value="F:ATP binding"/>
    <property type="evidence" value="ECO:0007669"/>
    <property type="project" value="InterPro"/>
</dbReference>
<feature type="compositionally biased region" description="Basic and acidic residues" evidence="1">
    <location>
        <begin position="649"/>
        <end position="664"/>
    </location>
</feature>
<evidence type="ECO:0000256" key="1">
    <source>
        <dbReference type="SAM" id="MobiDB-lite"/>
    </source>
</evidence>
<evidence type="ECO:0000313" key="3">
    <source>
        <dbReference type="EMBL" id="THH28464.1"/>
    </source>
</evidence>
<feature type="compositionally biased region" description="Basic and acidic residues" evidence="1">
    <location>
        <begin position="724"/>
        <end position="740"/>
    </location>
</feature>
<feature type="region of interest" description="Disordered" evidence="1">
    <location>
        <begin position="546"/>
        <end position="890"/>
    </location>
</feature>
<proteinExistence type="predicted"/>
<feature type="compositionally biased region" description="Basic and acidic residues" evidence="1">
    <location>
        <begin position="795"/>
        <end position="804"/>
    </location>
</feature>
<dbReference type="Proteomes" id="UP000308730">
    <property type="component" value="Unassembled WGS sequence"/>
</dbReference>